<evidence type="ECO:0000256" key="3">
    <source>
        <dbReference type="ARBA" id="ARBA00022692"/>
    </source>
</evidence>
<dbReference type="GO" id="GO:0005524">
    <property type="term" value="F:ATP binding"/>
    <property type="evidence" value="ECO:0007669"/>
    <property type="project" value="UniProtKB-KW"/>
</dbReference>
<protein>
    <submittedName>
        <fullName evidence="11">ATP-binding cassette domain-containing protein</fullName>
    </submittedName>
</protein>
<feature type="compositionally biased region" description="Basic and acidic residues" evidence="8">
    <location>
        <begin position="7"/>
        <end position="23"/>
    </location>
</feature>
<sequence>MSTIVDTARDAGDARRDTVMRDDPPRRGSAGLWRLALALAALSLTAAILLTSVSVWFLGAVALAGAGSAAIGFDFHTPGALVRLFALTRTAAKYGERLSGHAAALTDQVALRLTIFEAMAAAPSTTSAGWQLSREERLADWLDDVEDRDDERLRVVFPAATLSLGLVLLAIATAVVAAAAAPAILLLAAAGLLLMRHSMRRIGAAETAARAARRKGSAGLGAALQALVPLAAEGLRRSETAAALDHFRNVQSLQRDQAEALAAIDVAAGLFGPLAVTAVMLAAWQAGARGDALLPAAFVGFGWLALGEAAGVVSKIVLGRVKAVRARAGLAVWTDPDERRAAVSPVLAGRVTAVSLVGLGLQAPGGRAFCRRLDATFLVGRPTALVGVSGSGKTTLLKTIAGWLAPAGGTIHVDGEAANPAARQGLVHLCLHDAAILSDTVRANLFAGGASDAEIAAALAFVELGERVAAGGGLDAWVTQDRLSLGEAQRLNLARAFLTTAPVILLDEPMEHLDPAQAVRILARLRRHAEDRVLVYSAHRPPLAGDAVLSL</sequence>
<dbReference type="PANTHER" id="PTHR24221:SF654">
    <property type="entry name" value="ATP-BINDING CASSETTE SUB-FAMILY B MEMBER 6"/>
    <property type="match status" value="1"/>
</dbReference>
<evidence type="ECO:0000256" key="1">
    <source>
        <dbReference type="ARBA" id="ARBA00004651"/>
    </source>
</evidence>
<evidence type="ECO:0000256" key="5">
    <source>
        <dbReference type="ARBA" id="ARBA00022840"/>
    </source>
</evidence>
<accession>A0ABS3IXV4</accession>
<gene>
    <name evidence="11" type="ORF">J1C47_01085</name>
</gene>
<feature type="region of interest" description="Disordered" evidence="8">
    <location>
        <begin position="1"/>
        <end position="23"/>
    </location>
</feature>
<evidence type="ECO:0000256" key="6">
    <source>
        <dbReference type="ARBA" id="ARBA00022989"/>
    </source>
</evidence>
<comment type="caution">
    <text evidence="11">The sequence shown here is derived from an EMBL/GenBank/DDBJ whole genome shotgun (WGS) entry which is preliminary data.</text>
</comment>
<evidence type="ECO:0000313" key="11">
    <source>
        <dbReference type="EMBL" id="MBO0902221.1"/>
    </source>
</evidence>
<name>A0ABS3IXV4_9HYPH</name>
<keyword evidence="6 9" id="KW-1133">Transmembrane helix</keyword>
<comment type="subcellular location">
    <subcellularLocation>
        <location evidence="1">Cell membrane</location>
        <topology evidence="1">Multi-pass membrane protein</topology>
    </subcellularLocation>
</comment>
<dbReference type="Gene3D" id="3.40.50.300">
    <property type="entry name" value="P-loop containing nucleotide triphosphate hydrolases"/>
    <property type="match status" value="1"/>
</dbReference>
<keyword evidence="5 11" id="KW-0067">ATP-binding</keyword>
<keyword evidence="12" id="KW-1185">Reference proteome</keyword>
<dbReference type="PROSITE" id="PS50893">
    <property type="entry name" value="ABC_TRANSPORTER_2"/>
    <property type="match status" value="1"/>
</dbReference>
<feature type="transmembrane region" description="Helical" evidence="9">
    <location>
        <begin position="296"/>
        <end position="318"/>
    </location>
</feature>
<dbReference type="InterPro" id="IPR039421">
    <property type="entry name" value="Type_1_exporter"/>
</dbReference>
<dbReference type="PANTHER" id="PTHR24221">
    <property type="entry name" value="ATP-BINDING CASSETTE SUB-FAMILY B"/>
    <property type="match status" value="1"/>
</dbReference>
<evidence type="ECO:0000256" key="4">
    <source>
        <dbReference type="ARBA" id="ARBA00022741"/>
    </source>
</evidence>
<feature type="transmembrane region" description="Helical" evidence="9">
    <location>
        <begin position="31"/>
        <end position="50"/>
    </location>
</feature>
<organism evidence="11 12">
    <name type="scientific">Jiella sonneratiae</name>
    <dbReference type="NCBI Taxonomy" id="2816856"/>
    <lineage>
        <taxon>Bacteria</taxon>
        <taxon>Pseudomonadati</taxon>
        <taxon>Pseudomonadota</taxon>
        <taxon>Alphaproteobacteria</taxon>
        <taxon>Hyphomicrobiales</taxon>
        <taxon>Aurantimonadaceae</taxon>
        <taxon>Jiella</taxon>
    </lineage>
</organism>
<dbReference type="InterPro" id="IPR003439">
    <property type="entry name" value="ABC_transporter-like_ATP-bd"/>
</dbReference>
<dbReference type="RefSeq" id="WP_207348864.1">
    <property type="nucleotide sequence ID" value="NZ_JAFMPY010000001.1"/>
</dbReference>
<keyword evidence="7 9" id="KW-0472">Membrane</keyword>
<proteinExistence type="inferred from homology"/>
<dbReference type="InterPro" id="IPR027417">
    <property type="entry name" value="P-loop_NTPase"/>
</dbReference>
<evidence type="ECO:0000256" key="2">
    <source>
        <dbReference type="ARBA" id="ARBA00005417"/>
    </source>
</evidence>
<dbReference type="SUPFAM" id="SSF90123">
    <property type="entry name" value="ABC transporter transmembrane region"/>
    <property type="match status" value="1"/>
</dbReference>
<evidence type="ECO:0000259" key="10">
    <source>
        <dbReference type="PROSITE" id="PS50893"/>
    </source>
</evidence>
<evidence type="ECO:0000313" key="12">
    <source>
        <dbReference type="Proteomes" id="UP000664288"/>
    </source>
</evidence>
<evidence type="ECO:0000256" key="9">
    <source>
        <dbReference type="SAM" id="Phobius"/>
    </source>
</evidence>
<dbReference type="EMBL" id="JAFMPY010000001">
    <property type="protein sequence ID" value="MBO0902221.1"/>
    <property type="molecule type" value="Genomic_DNA"/>
</dbReference>
<keyword evidence="3 9" id="KW-0812">Transmembrane</keyword>
<dbReference type="InterPro" id="IPR036640">
    <property type="entry name" value="ABC1_TM_sf"/>
</dbReference>
<dbReference type="SUPFAM" id="SSF52540">
    <property type="entry name" value="P-loop containing nucleoside triphosphate hydrolases"/>
    <property type="match status" value="1"/>
</dbReference>
<keyword evidence="4" id="KW-0547">Nucleotide-binding</keyword>
<dbReference type="PROSITE" id="PS00211">
    <property type="entry name" value="ABC_TRANSPORTER_1"/>
    <property type="match status" value="1"/>
</dbReference>
<dbReference type="SMART" id="SM00382">
    <property type="entry name" value="AAA"/>
    <property type="match status" value="1"/>
</dbReference>
<reference evidence="11 12" key="1">
    <citation type="submission" date="2021-03" db="EMBL/GenBank/DDBJ databases">
        <title>Whole genome sequence of Jiella sp. MQZ13P-4.</title>
        <authorList>
            <person name="Tuo L."/>
        </authorList>
    </citation>
    <scope>NUCLEOTIDE SEQUENCE [LARGE SCALE GENOMIC DNA]</scope>
    <source>
        <strain evidence="11 12">MQZ13P-4</strain>
    </source>
</reference>
<feature type="transmembrane region" description="Helical" evidence="9">
    <location>
        <begin position="178"/>
        <end position="195"/>
    </location>
</feature>
<dbReference type="Pfam" id="PF00005">
    <property type="entry name" value="ABC_tran"/>
    <property type="match status" value="1"/>
</dbReference>
<comment type="similarity">
    <text evidence="2">Belongs to the ABC transporter superfamily.</text>
</comment>
<dbReference type="InterPro" id="IPR003593">
    <property type="entry name" value="AAA+_ATPase"/>
</dbReference>
<feature type="transmembrane region" description="Helical" evidence="9">
    <location>
        <begin position="260"/>
        <end position="284"/>
    </location>
</feature>
<feature type="domain" description="ABC transporter" evidence="10">
    <location>
        <begin position="354"/>
        <end position="551"/>
    </location>
</feature>
<evidence type="ECO:0000256" key="8">
    <source>
        <dbReference type="SAM" id="MobiDB-lite"/>
    </source>
</evidence>
<evidence type="ECO:0000256" key="7">
    <source>
        <dbReference type="ARBA" id="ARBA00023136"/>
    </source>
</evidence>
<dbReference type="Proteomes" id="UP000664288">
    <property type="component" value="Unassembled WGS sequence"/>
</dbReference>
<dbReference type="InterPro" id="IPR017871">
    <property type="entry name" value="ABC_transporter-like_CS"/>
</dbReference>